<proteinExistence type="predicted"/>
<dbReference type="EMBL" id="KV426042">
    <property type="protein sequence ID" value="KZV90705.1"/>
    <property type="molecule type" value="Genomic_DNA"/>
</dbReference>
<dbReference type="InParanoid" id="A0A165GLN1"/>
<sequence>PEHPSSSARFINGLWFTSLLLSLTAAFLCILVKQWLDEYIARTRASSQNPKHWSRRRAFYFRALDDWGVEVIISALPVLLHASLFLFFAGMTVLLWPLSRVLAVWLCGLGGTVALLYCASLCLP</sequence>
<keyword evidence="4" id="KW-1185">Reference proteome</keyword>
<feature type="non-terminal residue" evidence="3">
    <location>
        <position position="124"/>
    </location>
</feature>
<feature type="domain" description="DUF6535" evidence="2">
    <location>
        <begin position="3"/>
        <end position="97"/>
    </location>
</feature>
<keyword evidence="1" id="KW-0472">Membrane</keyword>
<evidence type="ECO:0000256" key="1">
    <source>
        <dbReference type="SAM" id="Phobius"/>
    </source>
</evidence>
<name>A0A165GLN1_EXIGL</name>
<reference evidence="3 4" key="1">
    <citation type="journal article" date="2016" name="Mol. Biol. Evol.">
        <title>Comparative Genomics of Early-Diverging Mushroom-Forming Fungi Provides Insights into the Origins of Lignocellulose Decay Capabilities.</title>
        <authorList>
            <person name="Nagy L.G."/>
            <person name="Riley R."/>
            <person name="Tritt A."/>
            <person name="Adam C."/>
            <person name="Daum C."/>
            <person name="Floudas D."/>
            <person name="Sun H."/>
            <person name="Yadav J.S."/>
            <person name="Pangilinan J."/>
            <person name="Larsson K.H."/>
            <person name="Matsuura K."/>
            <person name="Barry K."/>
            <person name="Labutti K."/>
            <person name="Kuo R."/>
            <person name="Ohm R.A."/>
            <person name="Bhattacharya S.S."/>
            <person name="Shirouzu T."/>
            <person name="Yoshinaga Y."/>
            <person name="Martin F.M."/>
            <person name="Grigoriev I.V."/>
            <person name="Hibbett D.S."/>
        </authorList>
    </citation>
    <scope>NUCLEOTIDE SEQUENCE [LARGE SCALE GENOMIC DNA]</scope>
    <source>
        <strain evidence="3 4">HHB12029</strain>
    </source>
</reference>
<keyword evidence="1" id="KW-0812">Transmembrane</keyword>
<feature type="transmembrane region" description="Helical" evidence="1">
    <location>
        <begin position="12"/>
        <end position="32"/>
    </location>
</feature>
<feature type="transmembrane region" description="Helical" evidence="1">
    <location>
        <begin position="71"/>
        <end position="96"/>
    </location>
</feature>
<gene>
    <name evidence="3" type="ORF">EXIGLDRAFT_571194</name>
</gene>
<dbReference type="AlphaFoldDB" id="A0A165GLN1"/>
<evidence type="ECO:0000313" key="4">
    <source>
        <dbReference type="Proteomes" id="UP000077266"/>
    </source>
</evidence>
<feature type="transmembrane region" description="Helical" evidence="1">
    <location>
        <begin position="102"/>
        <end position="123"/>
    </location>
</feature>
<dbReference type="InterPro" id="IPR045338">
    <property type="entry name" value="DUF6535"/>
</dbReference>
<dbReference type="Proteomes" id="UP000077266">
    <property type="component" value="Unassembled WGS sequence"/>
</dbReference>
<evidence type="ECO:0000313" key="3">
    <source>
        <dbReference type="EMBL" id="KZV90705.1"/>
    </source>
</evidence>
<protein>
    <recommendedName>
        <fullName evidence="2">DUF6535 domain-containing protein</fullName>
    </recommendedName>
</protein>
<dbReference type="OrthoDB" id="3219854at2759"/>
<evidence type="ECO:0000259" key="2">
    <source>
        <dbReference type="Pfam" id="PF20153"/>
    </source>
</evidence>
<accession>A0A165GLN1</accession>
<dbReference type="Pfam" id="PF20153">
    <property type="entry name" value="DUF6535"/>
    <property type="match status" value="1"/>
</dbReference>
<keyword evidence="1" id="KW-1133">Transmembrane helix</keyword>
<feature type="non-terminal residue" evidence="3">
    <location>
        <position position="1"/>
    </location>
</feature>
<organism evidence="3 4">
    <name type="scientific">Exidia glandulosa HHB12029</name>
    <dbReference type="NCBI Taxonomy" id="1314781"/>
    <lineage>
        <taxon>Eukaryota</taxon>
        <taxon>Fungi</taxon>
        <taxon>Dikarya</taxon>
        <taxon>Basidiomycota</taxon>
        <taxon>Agaricomycotina</taxon>
        <taxon>Agaricomycetes</taxon>
        <taxon>Auriculariales</taxon>
        <taxon>Exidiaceae</taxon>
        <taxon>Exidia</taxon>
    </lineage>
</organism>